<dbReference type="Proteomes" id="UP001165289">
    <property type="component" value="Unassembled WGS sequence"/>
</dbReference>
<organism evidence="9 10">
    <name type="scientific">Oopsacas minuta</name>
    <dbReference type="NCBI Taxonomy" id="111878"/>
    <lineage>
        <taxon>Eukaryota</taxon>
        <taxon>Metazoa</taxon>
        <taxon>Porifera</taxon>
        <taxon>Hexactinellida</taxon>
        <taxon>Hexasterophora</taxon>
        <taxon>Lyssacinosida</taxon>
        <taxon>Leucopsacidae</taxon>
        <taxon>Oopsacas</taxon>
    </lineage>
</organism>
<dbReference type="InterPro" id="IPR000719">
    <property type="entry name" value="Prot_kinase_dom"/>
</dbReference>
<dbReference type="GO" id="GO:0005634">
    <property type="term" value="C:nucleus"/>
    <property type="evidence" value="ECO:0007669"/>
    <property type="project" value="TreeGrafter"/>
</dbReference>
<dbReference type="Gene3D" id="1.10.510.10">
    <property type="entry name" value="Transferase(Phosphotransferase) domain 1"/>
    <property type="match status" value="1"/>
</dbReference>
<dbReference type="PROSITE" id="PS51285">
    <property type="entry name" value="AGC_KINASE_CTER"/>
    <property type="match status" value="1"/>
</dbReference>
<dbReference type="EMBL" id="JAKMXF010000133">
    <property type="protein sequence ID" value="KAI6656737.1"/>
    <property type="molecule type" value="Genomic_DNA"/>
</dbReference>
<keyword evidence="10" id="KW-1185">Reference proteome</keyword>
<dbReference type="SMART" id="SM00133">
    <property type="entry name" value="S_TK_X"/>
    <property type="match status" value="1"/>
</dbReference>
<dbReference type="PROSITE" id="PS50011">
    <property type="entry name" value="PROTEIN_KINASE_DOM"/>
    <property type="match status" value="1"/>
</dbReference>
<dbReference type="FunFam" id="1.10.510.10:FF:000005">
    <property type="entry name" value="cAMP-dependent protein kinase catalytic subunit alpha"/>
    <property type="match status" value="1"/>
</dbReference>
<feature type="region of interest" description="Disordered" evidence="6">
    <location>
        <begin position="268"/>
        <end position="301"/>
    </location>
</feature>
<evidence type="ECO:0000259" key="7">
    <source>
        <dbReference type="PROSITE" id="PS50011"/>
    </source>
</evidence>
<feature type="domain" description="Protein kinase" evidence="7">
    <location>
        <begin position="376"/>
        <end position="652"/>
    </location>
</feature>
<sequence length="705" mass="79117">MNQENPPDIKPLIVNNLCTKPPVIVPIEPIIIDSDSSSDFSPLEEVCLERKNEFGPVIESDIEREISLELGDSPISSPAISSSQDVEVIGASLHTFDPDTTGHNPDEIQLFSDDETFPRVFQPPATVSHMNSSTQTNEFDFPATFKKCPPKPATFRKCPLKPATLSTHTTTRKNATNRNRKKHKIQRISKSVIDFKRSDIPSQSNVTHFEPDRQTVPATNPLSPLFTPSYAMAAAATLSAAFLQPFLQMQQASGATMPFVPLQEQLAQKQSDPHKPQFNEGPSSTSDCVGTQMGHKKTRHNPTIKWRNSAQFREPDPEIFEPPIVTSPATLTPTNPLPSFQLTHLRNQSTDTMDTYQTPDTTIPTLKTYSYQEPLFKLPSSQNSNNSEQSLDSPIDDRLITYDANPIIAGGRRVVDFTDLAPTTTSGTIQELAASIGPIETFEFHQGLLFSKATVSFYIPKHALQCRRKFHMLLLEGVHICCNFADTVGGQVLNEPHARFYAAQIVLAFEYLHYLDIIYRDLKPENILIDEQGYVKITDFGFAKRVKGRTWTLCGTPEYLAPEIILSKGYNKAVDWWALGVLVYEMAAGYPPFFADQPIQIYEKIVAGKVRYPAHFTADLKDLLRNLLQTDLTKRYGNLKNGVNDIKGHKWFSSADWISIYQKQMEAPFLPKYKGPGDPSNFDDYEEELIKISEVDKCSKEFAAF</sequence>
<keyword evidence="5" id="KW-0067">ATP-binding</keyword>
<dbReference type="InterPro" id="IPR008271">
    <property type="entry name" value="Ser/Thr_kinase_AS"/>
</dbReference>
<evidence type="ECO:0000256" key="2">
    <source>
        <dbReference type="ARBA" id="ARBA00022679"/>
    </source>
</evidence>
<reference evidence="9 10" key="1">
    <citation type="journal article" date="2023" name="BMC Biol.">
        <title>The compact genome of the sponge Oopsacas minuta (Hexactinellida) is lacking key metazoan core genes.</title>
        <authorList>
            <person name="Santini S."/>
            <person name="Schenkelaars Q."/>
            <person name="Jourda C."/>
            <person name="Duchesne M."/>
            <person name="Belahbib H."/>
            <person name="Rocher C."/>
            <person name="Selva M."/>
            <person name="Riesgo A."/>
            <person name="Vervoort M."/>
            <person name="Leys S.P."/>
            <person name="Kodjabachian L."/>
            <person name="Le Bivic A."/>
            <person name="Borchiellini C."/>
            <person name="Claverie J.M."/>
            <person name="Renard E."/>
        </authorList>
    </citation>
    <scope>NUCLEOTIDE SEQUENCE [LARGE SCALE GENOMIC DNA]</scope>
    <source>
        <strain evidence="9">SPO-2</strain>
    </source>
</reference>
<keyword evidence="4 9" id="KW-0418">Kinase</keyword>
<dbReference type="InterPro" id="IPR000961">
    <property type="entry name" value="AGC-kinase_C"/>
</dbReference>
<dbReference type="Gene3D" id="3.30.200.20">
    <property type="entry name" value="Phosphorylase Kinase, domain 1"/>
    <property type="match status" value="1"/>
</dbReference>
<feature type="compositionally biased region" description="Polar residues" evidence="6">
    <location>
        <begin position="280"/>
        <end position="289"/>
    </location>
</feature>
<name>A0AAV7K5X9_9METZ</name>
<feature type="domain" description="AGC-kinase C-terminal" evidence="8">
    <location>
        <begin position="653"/>
        <end position="705"/>
    </location>
</feature>
<keyword evidence="3" id="KW-0547">Nucleotide-binding</keyword>
<evidence type="ECO:0000256" key="1">
    <source>
        <dbReference type="ARBA" id="ARBA00022527"/>
    </source>
</evidence>
<evidence type="ECO:0000313" key="9">
    <source>
        <dbReference type="EMBL" id="KAI6656737.1"/>
    </source>
</evidence>
<accession>A0AAV7K5X9</accession>
<keyword evidence="2" id="KW-0808">Transferase</keyword>
<proteinExistence type="predicted"/>
<protein>
    <submittedName>
        <fullName evidence="9">cAMP-dependent protein kinase catalytic subunit alpha</fullName>
    </submittedName>
</protein>
<evidence type="ECO:0000256" key="5">
    <source>
        <dbReference type="ARBA" id="ARBA00022840"/>
    </source>
</evidence>
<evidence type="ECO:0000256" key="3">
    <source>
        <dbReference type="ARBA" id="ARBA00022741"/>
    </source>
</evidence>
<dbReference type="PROSITE" id="PS00108">
    <property type="entry name" value="PROTEIN_KINASE_ST"/>
    <property type="match status" value="1"/>
</dbReference>
<dbReference type="PANTHER" id="PTHR24353:SF153">
    <property type="entry name" value="CAMP-DEPENDENT PROTEIN KINASE CATALYTIC SUBUNIT 1"/>
    <property type="match status" value="1"/>
</dbReference>
<evidence type="ECO:0000259" key="8">
    <source>
        <dbReference type="PROSITE" id="PS51285"/>
    </source>
</evidence>
<dbReference type="GO" id="GO:0004691">
    <property type="term" value="F:cAMP-dependent protein kinase activity"/>
    <property type="evidence" value="ECO:0007669"/>
    <property type="project" value="TreeGrafter"/>
</dbReference>
<dbReference type="SMART" id="SM00220">
    <property type="entry name" value="S_TKc"/>
    <property type="match status" value="1"/>
</dbReference>
<comment type="caution">
    <text evidence="9">The sequence shown here is derived from an EMBL/GenBank/DDBJ whole genome shotgun (WGS) entry which is preliminary data.</text>
</comment>
<keyword evidence="1" id="KW-0723">Serine/threonine-protein kinase</keyword>
<dbReference type="Pfam" id="PF00069">
    <property type="entry name" value="Pkinase"/>
    <property type="match status" value="1"/>
</dbReference>
<evidence type="ECO:0000256" key="4">
    <source>
        <dbReference type="ARBA" id="ARBA00022777"/>
    </source>
</evidence>
<evidence type="ECO:0000313" key="10">
    <source>
        <dbReference type="Proteomes" id="UP001165289"/>
    </source>
</evidence>
<dbReference type="PANTHER" id="PTHR24353">
    <property type="entry name" value="CYCLIC NUCLEOTIDE-DEPENDENT PROTEIN KINASE"/>
    <property type="match status" value="1"/>
</dbReference>
<dbReference type="GO" id="GO:0005829">
    <property type="term" value="C:cytosol"/>
    <property type="evidence" value="ECO:0007669"/>
    <property type="project" value="TreeGrafter"/>
</dbReference>
<dbReference type="GO" id="GO:0005952">
    <property type="term" value="C:cAMP-dependent protein kinase complex"/>
    <property type="evidence" value="ECO:0007669"/>
    <property type="project" value="TreeGrafter"/>
</dbReference>
<dbReference type="GO" id="GO:0005524">
    <property type="term" value="F:ATP binding"/>
    <property type="evidence" value="ECO:0007669"/>
    <property type="project" value="UniProtKB-KW"/>
</dbReference>
<evidence type="ECO:0000256" key="6">
    <source>
        <dbReference type="SAM" id="MobiDB-lite"/>
    </source>
</evidence>
<dbReference type="AlphaFoldDB" id="A0AAV7K5X9"/>
<gene>
    <name evidence="9" type="ORF">LOD99_16041</name>
</gene>
<dbReference type="SUPFAM" id="SSF56112">
    <property type="entry name" value="Protein kinase-like (PK-like)"/>
    <property type="match status" value="1"/>
</dbReference>
<dbReference type="InterPro" id="IPR011009">
    <property type="entry name" value="Kinase-like_dom_sf"/>
</dbReference>